<comment type="caution">
    <text evidence="1">The sequence shown here is derived from an EMBL/GenBank/DDBJ whole genome shotgun (WGS) entry which is preliminary data.</text>
</comment>
<gene>
    <name evidence="1" type="ORF">EVAR_43415_1</name>
</gene>
<evidence type="ECO:0000313" key="1">
    <source>
        <dbReference type="EMBL" id="GBP54543.1"/>
    </source>
</evidence>
<dbReference type="OrthoDB" id="10048737at2759"/>
<evidence type="ECO:0000313" key="2">
    <source>
        <dbReference type="Proteomes" id="UP000299102"/>
    </source>
</evidence>
<name>A0A4C1WUH7_EUMVA</name>
<dbReference type="Proteomes" id="UP000299102">
    <property type="component" value="Unassembled WGS sequence"/>
</dbReference>
<proteinExistence type="predicted"/>
<organism evidence="1 2">
    <name type="scientific">Eumeta variegata</name>
    <name type="common">Bagworm moth</name>
    <name type="synonym">Eumeta japonica</name>
    <dbReference type="NCBI Taxonomy" id="151549"/>
    <lineage>
        <taxon>Eukaryota</taxon>
        <taxon>Metazoa</taxon>
        <taxon>Ecdysozoa</taxon>
        <taxon>Arthropoda</taxon>
        <taxon>Hexapoda</taxon>
        <taxon>Insecta</taxon>
        <taxon>Pterygota</taxon>
        <taxon>Neoptera</taxon>
        <taxon>Endopterygota</taxon>
        <taxon>Lepidoptera</taxon>
        <taxon>Glossata</taxon>
        <taxon>Ditrysia</taxon>
        <taxon>Tineoidea</taxon>
        <taxon>Psychidae</taxon>
        <taxon>Oiketicinae</taxon>
        <taxon>Eumeta</taxon>
    </lineage>
</organism>
<dbReference type="AlphaFoldDB" id="A0A4C1WUH7"/>
<keyword evidence="2" id="KW-1185">Reference proteome</keyword>
<protein>
    <submittedName>
        <fullName evidence="1">Uncharacterized protein</fullName>
    </submittedName>
</protein>
<sequence length="128" mass="14129">MVREWVTAILTHWKKDNSRKSYFTPVSCKSLRNSGSHAEPIDGVQDVAVAGGEAVLPCDTGAPQAPDALLLVVWYKDDNPVYSNRFKENSLEHLRIYVVLTALEQLTRRNCAAVRRAAGHLIASALVV</sequence>
<accession>A0A4C1WUH7</accession>
<dbReference type="EMBL" id="BGZK01000649">
    <property type="protein sequence ID" value="GBP54543.1"/>
    <property type="molecule type" value="Genomic_DNA"/>
</dbReference>
<reference evidence="1 2" key="1">
    <citation type="journal article" date="2019" name="Commun. Biol.">
        <title>The bagworm genome reveals a unique fibroin gene that provides high tensile strength.</title>
        <authorList>
            <person name="Kono N."/>
            <person name="Nakamura H."/>
            <person name="Ohtoshi R."/>
            <person name="Tomita M."/>
            <person name="Numata K."/>
            <person name="Arakawa K."/>
        </authorList>
    </citation>
    <scope>NUCLEOTIDE SEQUENCE [LARGE SCALE GENOMIC DNA]</scope>
</reference>